<evidence type="ECO:0000259" key="3">
    <source>
        <dbReference type="PROSITE" id="PS50026"/>
    </source>
</evidence>
<evidence type="ECO:0000256" key="1">
    <source>
        <dbReference type="PROSITE-ProRule" id="PRU00076"/>
    </source>
</evidence>
<accession>A0AAV5X091</accession>
<dbReference type="PROSITE" id="PS01186">
    <property type="entry name" value="EGF_2"/>
    <property type="match status" value="1"/>
</dbReference>
<feature type="domain" description="EGF-like" evidence="3">
    <location>
        <begin position="51"/>
        <end position="88"/>
    </location>
</feature>
<keyword evidence="5" id="KW-1185">Reference proteome</keyword>
<keyword evidence="1" id="KW-1015">Disulfide bond</keyword>
<feature type="chain" id="PRO_5043932881" description="EGF-like domain-containing protein" evidence="2">
    <location>
        <begin position="19"/>
        <end position="2001"/>
    </location>
</feature>
<sequence>MRLKLLLICSLLGAAVHADSYKQDYKCLHDGYSNSDGKCVCTKNDFMNFYSGSTCKNIQCTNTGVVNEEDGAENRCLCPPGFLGTHCEPVQCVPGDVRSFNELSHGRGVSVIITYNKEFQDQVTTKDKSTNLPKVVCDAINGQEGVSVDSKIHIWLMETDILTTVGDCEEDVQNSIIFCSDVPDGKGGHGTVKSCEGDLTASYINDAMTELGEDSRLIILSNEGITDENPEEDLEAIRKKAISLRIQIHSIVLSPRVPNPNSIYFNGPFKLLRGLSESTLGFFITPFDASGGQMIGKDGISSILNKMMNVFFEYVVIDRITTNTTSCNLPTDYTVFHSTENTPDFWLTVSSSGKNYAEYTTSWIGASPQPNKDVDAGFFNGYTLPAVQGELVSLKPFSTVKSGKCVPSTVMILAKSVHLARFAITNNDEDIDASSPFAISGEKNTLVGHFVNHIHEEHLNKLHIEHDSDGFTMKLDNNPTPRDCQYNAKFGEVSCDEGTNTLIRVRDRESGAAVTVQSLYCSPKDKLSMATMVSRADAETDLVECANNIEVKKDGRSLIVAAHATQKISELFNGNSKSAIRYLNDLADSGHYANYIVNIYNHKEGTDAKPARTEYDDFKDDMMSAWNNYREGSGDDGVDDCTITGMQAILPLEELTGPAKTLPNSDIIFIYDRAFEAEQLSNDKKLKELKDVQKKMYEKRLRLIVLLLGCEDDFSDPAALWTWNRIAVATGGFAVHFKEANDLNEFLASYVDWVKGEPAAAMEVNQPLSTGFYFNDVPSTPFQATAGNNYTILVNSNPPVSNVFVSKTGQNAKDGEDLVLTKTLGNSLYVLEYTATEDASLVVTAHPRGYFFYGSIRVLDQSDQFATIGFTEKECLDKAYPDMNPKIVQYPATIAEEEAKVSMTLFDSTGAAFKSDSAAETKGTNYHLDYFWKCSDDKNLFFITSDVATTSGSFTRVVTTQCFGSGDKSDKCINGDYIIKTDSCLCPHQYTGDACDMPVCQNGGSITASLECKCTDDYEGDFCQKFKKCGDVSTTIPQFKSIANTVIFLVERSNFVKERLTKITTDQFTDYRASQYIIAQYVNETSFDVLISTTDKGMLFGVLSNIESAEEAPGADPVAPITFDAVPAIKAALQAQTTDSALLVWFAKDDSIDDFIPNLFEPIALNRVYITAFFGTSKIDTPVHPITLAGGSIFYSNGLDDYTTVFSDYLAPALEYGSGFEYRLNTLSISTSCKANHTINIDKYTSKIYVAANKGSVEKQLNGAASGTAGDDFPGGMSYDLPAAGQYLISIKNEDTDENCTSSVVALSLSQVAYGFVRHEGSDKLMAATEKGDNLLVTYWMAESLDAAPSATINSLSLDGSGESTEVFMTVRDECSFTLSIPINCTGVDAYGVKITNLINAKANGGPAAYVDKYIPVICLNGRECKNGKETADGGCECDKFWGGEICDKLQCENGDIVGDSCSCYNGFSGDLCEDIVPPSDRPGEGFLFIQDVCGEDDFLKDEAQSVFAQYMVLMKTTSFYLATNNEELDVVPVATTSDLTKALTYNRAATTNCVASIGPALDKLYTMLRKPSQAMILAVGDPIGSVNVAHVTTVQVDRRTGSLDKLNNEYTFNMAFVGITYKNEYFVGAKSFDQFEGIFSQTYDTVVALLDITDAFTTDIKVTTPVPDYYRCVQNLQSAFLFHNDISSVPQATEFRAKAQKIVASVTKYFTIPSVSNIDTDDDTCWFDTEQEKDVTLFSGSLYANGTGISVPTFCMSNMNSYPGSITKADYKQLPQVNMSGVIAYYSKWYANKLKMDCHCFDFANPNTTSIILWSPLSPTSVDDIKDVSFDSFKMANFTHIVMPFGFNYDDSPLWRKLVPDRGLWLKNVNSRDVNDVIQDIWTIVCQLAGRIDHTQTAEPFSYMTDKERSLYGNDGSQKDFDSTDEPVTDSDSLSLIAEPLHGVAQFNAPNTCSENLQAAFVFHNDISSVPRATEFKTKAQIVIANIPKHFTVPSVYPID</sequence>
<comment type="caution">
    <text evidence="1">Lacks conserved residue(s) required for the propagation of feature annotation.</text>
</comment>
<name>A0AAV5X091_9BILA</name>
<dbReference type="PANTHER" id="PTHR47324:SF3">
    <property type="entry name" value="EGF-LIKE DOMAIN-CONTAINING PROTEIN"/>
    <property type="match status" value="1"/>
</dbReference>
<keyword evidence="1" id="KW-0245">EGF-like domain</keyword>
<dbReference type="PROSITE" id="PS00022">
    <property type="entry name" value="EGF_1"/>
    <property type="match status" value="3"/>
</dbReference>
<gene>
    <name evidence="4" type="ORF">PFISCL1PPCAC_27607</name>
</gene>
<feature type="non-terminal residue" evidence="4">
    <location>
        <position position="2001"/>
    </location>
</feature>
<evidence type="ECO:0000256" key="2">
    <source>
        <dbReference type="SAM" id="SignalP"/>
    </source>
</evidence>
<evidence type="ECO:0000313" key="4">
    <source>
        <dbReference type="EMBL" id="GMT36310.1"/>
    </source>
</evidence>
<protein>
    <recommendedName>
        <fullName evidence="3">EGF-like domain-containing protein</fullName>
    </recommendedName>
</protein>
<dbReference type="PROSITE" id="PS50026">
    <property type="entry name" value="EGF_3"/>
    <property type="match status" value="2"/>
</dbReference>
<keyword evidence="2" id="KW-0732">Signal</keyword>
<dbReference type="Proteomes" id="UP001432322">
    <property type="component" value="Unassembled WGS sequence"/>
</dbReference>
<feature type="signal peptide" evidence="2">
    <location>
        <begin position="1"/>
        <end position="18"/>
    </location>
</feature>
<dbReference type="InterPro" id="IPR053295">
    <property type="entry name" value="Innate_immunity_reg"/>
</dbReference>
<evidence type="ECO:0000313" key="5">
    <source>
        <dbReference type="Proteomes" id="UP001432322"/>
    </source>
</evidence>
<organism evidence="4 5">
    <name type="scientific">Pristionchus fissidentatus</name>
    <dbReference type="NCBI Taxonomy" id="1538716"/>
    <lineage>
        <taxon>Eukaryota</taxon>
        <taxon>Metazoa</taxon>
        <taxon>Ecdysozoa</taxon>
        <taxon>Nematoda</taxon>
        <taxon>Chromadorea</taxon>
        <taxon>Rhabditida</taxon>
        <taxon>Rhabditina</taxon>
        <taxon>Diplogasteromorpha</taxon>
        <taxon>Diplogasteroidea</taxon>
        <taxon>Neodiplogasteridae</taxon>
        <taxon>Pristionchus</taxon>
    </lineage>
</organism>
<comment type="caution">
    <text evidence="4">The sequence shown here is derived from an EMBL/GenBank/DDBJ whole genome shotgun (WGS) entry which is preliminary data.</text>
</comment>
<feature type="domain" description="EGF-like" evidence="3">
    <location>
        <begin position="991"/>
        <end position="1024"/>
    </location>
</feature>
<reference evidence="4" key="1">
    <citation type="submission" date="2023-10" db="EMBL/GenBank/DDBJ databases">
        <title>Genome assembly of Pristionchus species.</title>
        <authorList>
            <person name="Yoshida K."/>
            <person name="Sommer R.J."/>
        </authorList>
    </citation>
    <scope>NUCLEOTIDE SEQUENCE</scope>
    <source>
        <strain evidence="4">RS5133</strain>
    </source>
</reference>
<dbReference type="InterPro" id="IPR000742">
    <property type="entry name" value="EGF"/>
</dbReference>
<dbReference type="EMBL" id="BTSY01000007">
    <property type="protein sequence ID" value="GMT36310.1"/>
    <property type="molecule type" value="Genomic_DNA"/>
</dbReference>
<dbReference type="PANTHER" id="PTHR47324">
    <property type="entry name" value="PROTEIN IRG-7-RELATED"/>
    <property type="match status" value="1"/>
</dbReference>
<feature type="disulfide bond" evidence="1">
    <location>
        <begin position="1014"/>
        <end position="1023"/>
    </location>
</feature>
<dbReference type="Gene3D" id="2.10.25.10">
    <property type="entry name" value="Laminin"/>
    <property type="match status" value="2"/>
</dbReference>
<dbReference type="SMART" id="SM00181">
    <property type="entry name" value="EGF"/>
    <property type="match status" value="3"/>
</dbReference>
<proteinExistence type="predicted"/>
<feature type="disulfide bond" evidence="1">
    <location>
        <begin position="78"/>
        <end position="87"/>
    </location>
</feature>